<sequence>MSSEESSGNPEAVESINTIVEKIGTSCASIQVPQALISLSVPYYTSSSLPATENFPGNYVFSVSFSSQEKNTKGVTWTYSEIKDKLYVSKDTPCPINFSTNTVVHGAFIRAMALFSSPDNANDIVTRCVNHSMEEISKGIFEAEHLVRCESNMAIYQVDPAKRHSVTVPFENPSAGQLFSTYIYKFVCFGSCAGGPNRRPLVLVFTLEKGNEILGRRRFDIKICACPARDRRTEENQLMHVQRPLVPAKQETLDTRSSTSKPKPKKRRSEEEEPYILKVYDKECFDFLKEMKRYFEIVKQMKYFAIPKPLAEVDFKAFILRNQKESDDDDSQ</sequence>
<evidence type="ECO:0000256" key="4">
    <source>
        <dbReference type="ARBA" id="ARBA00022723"/>
    </source>
</evidence>
<protein>
    <submittedName>
        <fullName evidence="15">Tumor protein p73</fullName>
    </submittedName>
</protein>
<reference evidence="15 16" key="1">
    <citation type="submission" date="2013-11" db="EMBL/GenBank/DDBJ databases">
        <title>Genome sequencing of Stegodyphus mimosarum.</title>
        <authorList>
            <person name="Bechsgaard J."/>
        </authorList>
    </citation>
    <scope>NUCLEOTIDE SEQUENCE [LARGE SCALE GENOMIC DNA]</scope>
</reference>
<dbReference type="STRING" id="407821.A0A087U4M0"/>
<feature type="domain" description="p53 DNA-binding" evidence="14">
    <location>
        <begin position="52"/>
        <end position="237"/>
    </location>
</feature>
<keyword evidence="5 11" id="KW-0862">Zinc</keyword>
<dbReference type="InterPro" id="IPR012346">
    <property type="entry name" value="p53/RUNT-type_TF_DNA-bd_sf"/>
</dbReference>
<evidence type="ECO:0000256" key="6">
    <source>
        <dbReference type="ARBA" id="ARBA00023015"/>
    </source>
</evidence>
<dbReference type="EMBL" id="KK118135">
    <property type="protein sequence ID" value="KFM72309.1"/>
    <property type="molecule type" value="Genomic_DNA"/>
</dbReference>
<dbReference type="InterPro" id="IPR008967">
    <property type="entry name" value="p53-like_TF_DNA-bd_sf"/>
</dbReference>
<dbReference type="PANTHER" id="PTHR11447:SF16">
    <property type="entry name" value="P53 PROTEIN LONG FORM VARIANT 1"/>
    <property type="match status" value="1"/>
</dbReference>
<dbReference type="InterPro" id="IPR011615">
    <property type="entry name" value="p53_DNA-bd"/>
</dbReference>
<evidence type="ECO:0000256" key="1">
    <source>
        <dbReference type="ARBA" id="ARBA00004123"/>
    </source>
</evidence>
<dbReference type="Gene3D" id="2.60.40.720">
    <property type="match status" value="1"/>
</dbReference>
<keyword evidence="9" id="KW-0804">Transcription</keyword>
<gene>
    <name evidence="15" type="ORF">X975_15724</name>
</gene>
<evidence type="ECO:0000313" key="15">
    <source>
        <dbReference type="EMBL" id="KFM72309.1"/>
    </source>
</evidence>
<dbReference type="GO" id="GO:0005634">
    <property type="term" value="C:nucleus"/>
    <property type="evidence" value="ECO:0007669"/>
    <property type="project" value="UniProtKB-SubCell"/>
</dbReference>
<feature type="binding site" evidence="11">
    <location>
        <position position="128"/>
    </location>
    <ligand>
        <name>Zn(2+)</name>
        <dbReference type="ChEBI" id="CHEBI:29105"/>
    </ligand>
</feature>
<comment type="subcellular location">
    <subcellularLocation>
        <location evidence="1">Nucleus</location>
    </subcellularLocation>
</comment>
<evidence type="ECO:0000256" key="10">
    <source>
        <dbReference type="ARBA" id="ARBA00023242"/>
    </source>
</evidence>
<proteinExistence type="inferred from homology"/>
<evidence type="ECO:0000256" key="11">
    <source>
        <dbReference type="PIRSR" id="PIRSR602117-1"/>
    </source>
</evidence>
<dbReference type="AlphaFoldDB" id="A0A087U4M0"/>
<feature type="binding site" evidence="11">
    <location>
        <position position="188"/>
    </location>
    <ligand>
        <name>Zn(2+)</name>
        <dbReference type="ChEBI" id="CHEBI:29105"/>
    </ligand>
</feature>
<dbReference type="OMA" id="DIKICAC"/>
<dbReference type="GO" id="GO:0006915">
    <property type="term" value="P:apoptotic process"/>
    <property type="evidence" value="ECO:0007669"/>
    <property type="project" value="UniProtKB-KW"/>
</dbReference>
<keyword evidence="16" id="KW-1185">Reference proteome</keyword>
<evidence type="ECO:0000256" key="13">
    <source>
        <dbReference type="SAM" id="MobiDB-lite"/>
    </source>
</evidence>
<evidence type="ECO:0000256" key="8">
    <source>
        <dbReference type="ARBA" id="ARBA00023159"/>
    </source>
</evidence>
<evidence type="ECO:0000259" key="14">
    <source>
        <dbReference type="Pfam" id="PF00870"/>
    </source>
</evidence>
<dbReference type="OrthoDB" id="5915660at2759"/>
<dbReference type="GO" id="GO:0046872">
    <property type="term" value="F:metal ion binding"/>
    <property type="evidence" value="ECO:0007669"/>
    <property type="project" value="UniProtKB-KW"/>
</dbReference>
<dbReference type="PANTHER" id="PTHR11447">
    <property type="entry name" value="CELLULAR TUMOR ANTIGEN P53"/>
    <property type="match status" value="1"/>
</dbReference>
<feature type="non-terminal residue" evidence="15">
    <location>
        <position position="332"/>
    </location>
</feature>
<evidence type="ECO:0000313" key="16">
    <source>
        <dbReference type="Proteomes" id="UP000054359"/>
    </source>
</evidence>
<dbReference type="GO" id="GO:0000981">
    <property type="term" value="F:DNA-binding transcription factor activity, RNA polymerase II-specific"/>
    <property type="evidence" value="ECO:0007669"/>
    <property type="project" value="TreeGrafter"/>
</dbReference>
<dbReference type="Pfam" id="PF00870">
    <property type="entry name" value="P53"/>
    <property type="match status" value="1"/>
</dbReference>
<dbReference type="GO" id="GO:0000978">
    <property type="term" value="F:RNA polymerase II cis-regulatory region sequence-specific DNA binding"/>
    <property type="evidence" value="ECO:0007669"/>
    <property type="project" value="TreeGrafter"/>
</dbReference>
<evidence type="ECO:0000256" key="9">
    <source>
        <dbReference type="ARBA" id="ARBA00023163"/>
    </source>
</evidence>
<keyword evidence="8" id="KW-0010">Activator</keyword>
<accession>A0A087U4M0</accession>
<dbReference type="SUPFAM" id="SSF49417">
    <property type="entry name" value="p53-like transcription factors"/>
    <property type="match status" value="1"/>
</dbReference>
<keyword evidence="6" id="KW-0805">Transcription regulation</keyword>
<name>A0A087U4M0_STEMI</name>
<comment type="cofactor">
    <cofactor evidence="11">
        <name>Zn(2+)</name>
        <dbReference type="ChEBI" id="CHEBI:29105"/>
    </cofactor>
    <text evidence="11">Binds 1 zinc ion per subunit.</text>
</comment>
<keyword evidence="7" id="KW-0238">DNA-binding</keyword>
<evidence type="ECO:0000256" key="7">
    <source>
        <dbReference type="ARBA" id="ARBA00023125"/>
    </source>
</evidence>
<comment type="similarity">
    <text evidence="2">Belongs to the p53 family.</text>
</comment>
<feature type="region of interest" description="Disordered" evidence="13">
    <location>
        <begin position="241"/>
        <end position="270"/>
    </location>
</feature>
<feature type="binding site" evidence="11">
    <location>
        <position position="192"/>
    </location>
    <ligand>
        <name>Zn(2+)</name>
        <dbReference type="ChEBI" id="CHEBI:29105"/>
    </ligand>
</feature>
<keyword evidence="3" id="KW-0053">Apoptosis</keyword>
<feature type="binding site" evidence="11">
    <location>
        <position position="131"/>
    </location>
    <ligand>
        <name>Zn(2+)</name>
        <dbReference type="ChEBI" id="CHEBI:29105"/>
    </ligand>
</feature>
<evidence type="ECO:0000256" key="12">
    <source>
        <dbReference type="PIRSR" id="PIRSR602117-2"/>
    </source>
</evidence>
<keyword evidence="4 11" id="KW-0479">Metal-binding</keyword>
<keyword evidence="10" id="KW-0539">Nucleus</keyword>
<evidence type="ECO:0000256" key="5">
    <source>
        <dbReference type="ARBA" id="ARBA00022833"/>
    </source>
</evidence>
<organism evidence="15 16">
    <name type="scientific">Stegodyphus mimosarum</name>
    <name type="common">African social velvet spider</name>
    <dbReference type="NCBI Taxonomy" id="407821"/>
    <lineage>
        <taxon>Eukaryota</taxon>
        <taxon>Metazoa</taxon>
        <taxon>Ecdysozoa</taxon>
        <taxon>Arthropoda</taxon>
        <taxon>Chelicerata</taxon>
        <taxon>Arachnida</taxon>
        <taxon>Araneae</taxon>
        <taxon>Araneomorphae</taxon>
        <taxon>Entelegynae</taxon>
        <taxon>Eresoidea</taxon>
        <taxon>Eresidae</taxon>
        <taxon>Stegodyphus</taxon>
    </lineage>
</organism>
<dbReference type="Proteomes" id="UP000054359">
    <property type="component" value="Unassembled WGS sequence"/>
</dbReference>
<evidence type="ECO:0000256" key="2">
    <source>
        <dbReference type="ARBA" id="ARBA00006167"/>
    </source>
</evidence>
<dbReference type="InterPro" id="IPR002117">
    <property type="entry name" value="p53_tumour_suppressor"/>
</dbReference>
<dbReference type="CDD" id="cd08367">
    <property type="entry name" value="P53"/>
    <property type="match status" value="1"/>
</dbReference>
<feature type="site" description="Interaction with DNA" evidence="12">
    <location>
        <position position="73"/>
    </location>
</feature>
<dbReference type="PRINTS" id="PR00386">
    <property type="entry name" value="P53SUPPRESSR"/>
</dbReference>
<evidence type="ECO:0000256" key="3">
    <source>
        <dbReference type="ARBA" id="ARBA00022703"/>
    </source>
</evidence>